<dbReference type="RefSeq" id="WP_354457599.1">
    <property type="nucleotide sequence ID" value="NZ_JBEWSZ010000001.1"/>
</dbReference>
<accession>A0ABV2D657</accession>
<dbReference type="Proteomes" id="UP001548832">
    <property type="component" value="Unassembled WGS sequence"/>
</dbReference>
<dbReference type="EMBL" id="JBEWSZ010000001">
    <property type="protein sequence ID" value="MET2825505.1"/>
    <property type="molecule type" value="Genomic_DNA"/>
</dbReference>
<evidence type="ECO:0000313" key="2">
    <source>
        <dbReference type="Proteomes" id="UP001548832"/>
    </source>
</evidence>
<name>A0ABV2D657_9HYPH</name>
<reference evidence="1 2" key="1">
    <citation type="submission" date="2024-06" db="EMBL/GenBank/DDBJ databases">
        <authorList>
            <person name="Kim D.-U."/>
        </authorList>
    </citation>
    <scope>NUCLEOTIDE SEQUENCE [LARGE SCALE GENOMIC DNA]</scope>
    <source>
        <strain evidence="1 2">KACC15460</strain>
    </source>
</reference>
<evidence type="ECO:0000313" key="1">
    <source>
        <dbReference type="EMBL" id="MET2825505.1"/>
    </source>
</evidence>
<organism evidence="1 2">
    <name type="scientific">Mesorhizobium shangrilense</name>
    <dbReference type="NCBI Taxonomy" id="460060"/>
    <lineage>
        <taxon>Bacteria</taxon>
        <taxon>Pseudomonadati</taxon>
        <taxon>Pseudomonadota</taxon>
        <taxon>Alphaproteobacteria</taxon>
        <taxon>Hyphomicrobiales</taxon>
        <taxon>Phyllobacteriaceae</taxon>
        <taxon>Mesorhizobium</taxon>
    </lineage>
</organism>
<evidence type="ECO:0008006" key="3">
    <source>
        <dbReference type="Google" id="ProtNLM"/>
    </source>
</evidence>
<sequence>MRSLPRNIDVDAVLEIGAYLDDQAHNVPVSMHRAIAAVRRRLKTDLSDHDLEELIVESASTRRLSLLLDSRDDVPPPDAEPR</sequence>
<proteinExistence type="predicted"/>
<keyword evidence="2" id="KW-1185">Reference proteome</keyword>
<comment type="caution">
    <text evidence="1">The sequence shown here is derived from an EMBL/GenBank/DDBJ whole genome shotgun (WGS) entry which is preliminary data.</text>
</comment>
<gene>
    <name evidence="1" type="ORF">ABVQ20_00780</name>
</gene>
<protein>
    <recommendedName>
        <fullName evidence="3">CopG family transcriptional regulator</fullName>
    </recommendedName>
</protein>